<keyword evidence="2" id="KW-0433">Leucine-rich repeat</keyword>
<dbReference type="Pfam" id="PF00931">
    <property type="entry name" value="NB-ARC"/>
    <property type="match status" value="1"/>
</dbReference>
<feature type="compositionally biased region" description="Acidic residues" evidence="6">
    <location>
        <begin position="1353"/>
        <end position="1362"/>
    </location>
</feature>
<feature type="compositionally biased region" description="Acidic residues" evidence="6">
    <location>
        <begin position="1390"/>
        <end position="1400"/>
    </location>
</feature>
<feature type="domain" description="Disease resistance protein At4g27190-like leucine-rich repeats" evidence="8">
    <location>
        <begin position="983"/>
        <end position="1128"/>
    </location>
</feature>
<dbReference type="Gene3D" id="3.80.10.10">
    <property type="entry name" value="Ribonuclease Inhibitor"/>
    <property type="match status" value="3"/>
</dbReference>
<dbReference type="Gene3D" id="1.10.8.430">
    <property type="entry name" value="Helical domain of apoptotic protease-activating factors"/>
    <property type="match status" value="1"/>
</dbReference>
<dbReference type="GO" id="GO:0043531">
    <property type="term" value="F:ADP binding"/>
    <property type="evidence" value="ECO:0007669"/>
    <property type="project" value="InterPro"/>
</dbReference>
<keyword evidence="5" id="KW-0067">ATP-binding</keyword>
<dbReference type="InterPro" id="IPR002182">
    <property type="entry name" value="NB-ARC"/>
</dbReference>
<dbReference type="PANTHER" id="PTHR33463:SF198">
    <property type="entry name" value="RPP4C3"/>
    <property type="match status" value="1"/>
</dbReference>
<dbReference type="InterPro" id="IPR036388">
    <property type="entry name" value="WH-like_DNA-bd_sf"/>
</dbReference>
<dbReference type="InterPro" id="IPR032675">
    <property type="entry name" value="LRR_dom_sf"/>
</dbReference>
<evidence type="ECO:0000313" key="10">
    <source>
        <dbReference type="EMBL" id="KAA8538887.1"/>
    </source>
</evidence>
<feature type="domain" description="Disease resistance protein At4g27190-like leucine-rich repeats" evidence="8">
    <location>
        <begin position="823"/>
        <end position="924"/>
    </location>
</feature>
<reference evidence="10 11" key="1">
    <citation type="submission" date="2019-09" db="EMBL/GenBank/DDBJ databases">
        <title>A chromosome-level genome assembly of the Chinese tupelo Nyssa sinensis.</title>
        <authorList>
            <person name="Yang X."/>
            <person name="Kang M."/>
            <person name="Yang Y."/>
            <person name="Xiong H."/>
            <person name="Wang M."/>
            <person name="Zhang Z."/>
            <person name="Wang Z."/>
            <person name="Wu H."/>
            <person name="Ma T."/>
            <person name="Liu J."/>
            <person name="Xi Z."/>
        </authorList>
    </citation>
    <scope>NUCLEOTIDE SEQUENCE [LARGE SCALE GENOMIC DNA]</scope>
    <source>
        <strain evidence="10">J267</strain>
        <tissue evidence="10">Leaf</tissue>
    </source>
</reference>
<feature type="domain" description="NB-ARC" evidence="7">
    <location>
        <begin position="42"/>
        <end position="204"/>
    </location>
</feature>
<evidence type="ECO:0000259" key="7">
    <source>
        <dbReference type="Pfam" id="PF00931"/>
    </source>
</evidence>
<dbReference type="InterPro" id="IPR055414">
    <property type="entry name" value="LRR_R13L4/SHOC2-like"/>
</dbReference>
<feature type="region of interest" description="Disordered" evidence="6">
    <location>
        <begin position="1232"/>
        <end position="1280"/>
    </location>
</feature>
<sequence length="1416" mass="162378">MLDVDELLREGKFNAVSIPRSPPTIGSTIMGDLEVFQSRKSTFNLIMEALKDDKVRVIGVSGMGGIGKTTLVKQVAKQADEDKIFDKIVMAVVSQTPNVRKIQGEIADMVGLELKEESESGRARCLSERLKQEKTILVILDDLWTKLNLEDIGIPCGNDHKGCNILLTSRDEDLCNQMNTQAHFPIEVLSPPEAWDLFRKMAGNFDDSPDLNNLAMEVVKECAGLPIVIGAVATALKSKSSEFWRDALIQFKNSTPQNIRGMDIAYSKLQLSYDFLERKELKSCFLLCRLFPEDNDILIEDLVRYGMGLRLFENIHNLEEARDRALVLVDILKARCLLLAGNVEGSVRMHDVIRDMALSVASKGEHVFLVKVATELEELPKFHTFANHTGIVLLRNNFHELPDRFDCPELNILVLGLEWEFFHSSSLKTPDTLMKMMKVLVMRSMPVASLPPSIQCLKNLRTLCLEDCEDCVLRDTSFIGELKETLEILSFCGSDIEELPREIGQLTHLRLLDLSDCTYLKLIPSGVISSLSHLEDLYMINSFKNWEVEDEDTGKRNASLAEMKSLCHIRVLEMHIPDIKLFPKDLLFGNLIKFKISIGHKFDSYWYPEIYENSFQRIFKFNIDQSITLYSGFHMLLKSVEYFILEDIEDLGNVLCDSKTDGFSSLKWLKVQRCGRNEYLIDTTGWASHNIFRILERLELDEMQNLKNLWKDPSRRVCLRNLKVIEVRSCGKLKNLFSQHTARDLGKLQKLSICECGSLEEIFANDGGAAATSMGEIVFQNLNSMTLSELPNLTTFLPLTSDGSLDSTAHPLLFNDKVVFPSLENLYLSGINKVKERCHQLLPIANLRNLKLLKISKCNGLRNLFRRSALEDLIQLQELEIDSCEIMKEIVANESGEEEKEANDVIVFPQLRTLALKNLPELVSFYQGINYTSEKLTIEDIPKQKTFGTEKPKENDKGKINEQGNLGAITQSPLFNEKVLLPNLKELKIGNLQSLKEIWPPQFLAESFSQLRILEVQKCDKLLKVIPSNLLQQLQNLKVLSVGECESVEEVIQLEGANAVVLSQLRQLELSNLPKLVEMWWNKDCNGILSCPNLADLIVRGCNSLRNLFLSSVAKGFVNLEWLEIKDCLNMEEVLAKEEQLGEDSGDKLAFPSLFRMVLENLPKLRSFYSGNLTLECPSLWHLTLENCTNMHTFSSGLLITPELENTDADGEMLEVEGDLNSSIQQHILRRGARVKEEEEEEEDWWIQEEEDEEEDEEEEEEDWWIQEEEDEEEEEEEERKNRLLEIEIRQKYADFQEEIHTKGCISFVYGQDTPMKKRRKRKTKQSMVKNRKQQEIRHEMQGMSNRLLEDKPNEEEEEGEEEYKTIHGENRRKRRRKIRQGMSNRLLEDEPNEEEEKEENETIHGEKSKEAEDQA</sequence>
<evidence type="ECO:0000256" key="1">
    <source>
        <dbReference type="ARBA" id="ARBA00008894"/>
    </source>
</evidence>
<dbReference type="GO" id="GO:0005524">
    <property type="term" value="F:ATP binding"/>
    <property type="evidence" value="ECO:0007669"/>
    <property type="project" value="UniProtKB-KW"/>
</dbReference>
<keyword evidence="4" id="KW-0611">Plant defense</keyword>
<proteinExistence type="inferred from homology"/>
<dbReference type="InterPro" id="IPR042197">
    <property type="entry name" value="Apaf_helical"/>
</dbReference>
<evidence type="ECO:0000256" key="6">
    <source>
        <dbReference type="SAM" id="MobiDB-lite"/>
    </source>
</evidence>
<dbReference type="InterPro" id="IPR057135">
    <property type="entry name" value="At4g27190-like_LRR"/>
</dbReference>
<dbReference type="PRINTS" id="PR00364">
    <property type="entry name" value="DISEASERSIST"/>
</dbReference>
<dbReference type="Proteomes" id="UP000325577">
    <property type="component" value="Linkage Group LG14"/>
</dbReference>
<organism evidence="10 11">
    <name type="scientific">Nyssa sinensis</name>
    <dbReference type="NCBI Taxonomy" id="561372"/>
    <lineage>
        <taxon>Eukaryota</taxon>
        <taxon>Viridiplantae</taxon>
        <taxon>Streptophyta</taxon>
        <taxon>Embryophyta</taxon>
        <taxon>Tracheophyta</taxon>
        <taxon>Spermatophyta</taxon>
        <taxon>Magnoliopsida</taxon>
        <taxon>eudicotyledons</taxon>
        <taxon>Gunneridae</taxon>
        <taxon>Pentapetalae</taxon>
        <taxon>asterids</taxon>
        <taxon>Cornales</taxon>
        <taxon>Nyssaceae</taxon>
        <taxon>Nyssa</taxon>
    </lineage>
</organism>
<dbReference type="InterPro" id="IPR027417">
    <property type="entry name" value="P-loop_NTPase"/>
</dbReference>
<feature type="compositionally biased region" description="Basic residues" evidence="6">
    <location>
        <begin position="1371"/>
        <end position="1380"/>
    </location>
</feature>
<evidence type="ECO:0000259" key="9">
    <source>
        <dbReference type="Pfam" id="PF23598"/>
    </source>
</evidence>
<name>A0A5J5BAU6_9ASTE</name>
<dbReference type="Pfam" id="PF23247">
    <property type="entry name" value="LRR_RPS2"/>
    <property type="match status" value="3"/>
</dbReference>
<dbReference type="Gene3D" id="1.10.10.10">
    <property type="entry name" value="Winged helix-like DNA-binding domain superfamily/Winged helix DNA-binding domain"/>
    <property type="match status" value="1"/>
</dbReference>
<keyword evidence="5" id="KW-0547">Nucleotide-binding</keyword>
<accession>A0A5J5BAU6</accession>
<evidence type="ECO:0000256" key="4">
    <source>
        <dbReference type="ARBA" id="ARBA00022821"/>
    </source>
</evidence>
<feature type="compositionally biased region" description="Acidic residues" evidence="6">
    <location>
        <begin position="1238"/>
        <end position="1278"/>
    </location>
</feature>
<dbReference type="Pfam" id="PF23598">
    <property type="entry name" value="LRR_14"/>
    <property type="match status" value="1"/>
</dbReference>
<feature type="region of interest" description="Disordered" evidence="6">
    <location>
        <begin position="1309"/>
        <end position="1416"/>
    </location>
</feature>
<evidence type="ECO:0000259" key="8">
    <source>
        <dbReference type="Pfam" id="PF23247"/>
    </source>
</evidence>
<dbReference type="EMBL" id="CM018037">
    <property type="protein sequence ID" value="KAA8538887.1"/>
    <property type="molecule type" value="Genomic_DNA"/>
</dbReference>
<dbReference type="FunFam" id="3.40.50.300:FF:001091">
    <property type="entry name" value="Probable disease resistance protein At1g61300"/>
    <property type="match status" value="1"/>
</dbReference>
<evidence type="ECO:0000256" key="2">
    <source>
        <dbReference type="ARBA" id="ARBA00022614"/>
    </source>
</evidence>
<dbReference type="Gene3D" id="3.40.50.300">
    <property type="entry name" value="P-loop containing nucleotide triphosphate hydrolases"/>
    <property type="match status" value="1"/>
</dbReference>
<feature type="domain" description="Disease resistance R13L4/SHOC-2-like LRR" evidence="9">
    <location>
        <begin position="448"/>
        <end position="542"/>
    </location>
</feature>
<evidence type="ECO:0000256" key="5">
    <source>
        <dbReference type="ARBA" id="ARBA00022840"/>
    </source>
</evidence>
<dbReference type="SUPFAM" id="SSF52540">
    <property type="entry name" value="P-loop containing nucleoside triphosphate hydrolases"/>
    <property type="match status" value="1"/>
</dbReference>
<dbReference type="GO" id="GO:0006952">
    <property type="term" value="P:defense response"/>
    <property type="evidence" value="ECO:0007669"/>
    <property type="project" value="UniProtKB-KW"/>
</dbReference>
<comment type="similarity">
    <text evidence="1">Belongs to the disease resistance NB-LRR family.</text>
</comment>
<keyword evidence="3" id="KW-0677">Repeat</keyword>
<feature type="compositionally biased region" description="Basic and acidic residues" evidence="6">
    <location>
        <begin position="1401"/>
        <end position="1416"/>
    </location>
</feature>
<dbReference type="InterPro" id="IPR050905">
    <property type="entry name" value="Plant_NBS-LRR"/>
</dbReference>
<keyword evidence="11" id="KW-1185">Reference proteome</keyword>
<gene>
    <name evidence="10" type="ORF">F0562_025579</name>
</gene>
<dbReference type="OrthoDB" id="1747797at2759"/>
<evidence type="ECO:0000313" key="11">
    <source>
        <dbReference type="Proteomes" id="UP000325577"/>
    </source>
</evidence>
<dbReference type="PANTHER" id="PTHR33463">
    <property type="entry name" value="NB-ARC DOMAIN-CONTAINING PROTEIN-RELATED"/>
    <property type="match status" value="1"/>
</dbReference>
<feature type="domain" description="Disease resistance protein At4g27190-like leucine-rich repeats" evidence="8">
    <location>
        <begin position="639"/>
        <end position="757"/>
    </location>
</feature>
<protein>
    <submittedName>
        <fullName evidence="10">Uncharacterized protein</fullName>
    </submittedName>
</protein>
<dbReference type="SUPFAM" id="SSF52058">
    <property type="entry name" value="L domain-like"/>
    <property type="match status" value="3"/>
</dbReference>
<evidence type="ECO:0000256" key="3">
    <source>
        <dbReference type="ARBA" id="ARBA00022737"/>
    </source>
</evidence>